<dbReference type="Gene3D" id="1.10.260.40">
    <property type="entry name" value="lambda repressor-like DNA-binding domains"/>
    <property type="match status" value="1"/>
</dbReference>
<dbReference type="OrthoDB" id="3213425at2"/>
<dbReference type="InterPro" id="IPR010982">
    <property type="entry name" value="Lambda_DNA-bd_dom_sf"/>
</dbReference>
<dbReference type="Gene3D" id="1.25.40.10">
    <property type="entry name" value="Tetratricopeptide repeat domain"/>
    <property type="match status" value="1"/>
</dbReference>
<dbReference type="Proteomes" id="UP000262621">
    <property type="component" value="Unassembled WGS sequence"/>
</dbReference>
<dbReference type="Pfam" id="PF13560">
    <property type="entry name" value="HTH_31"/>
    <property type="match status" value="1"/>
</dbReference>
<dbReference type="SMART" id="SM00530">
    <property type="entry name" value="HTH_XRE"/>
    <property type="match status" value="1"/>
</dbReference>
<dbReference type="InterPro" id="IPR001387">
    <property type="entry name" value="Cro/C1-type_HTH"/>
</dbReference>
<dbReference type="SUPFAM" id="SSF47413">
    <property type="entry name" value="lambda repressor-like DNA-binding domains"/>
    <property type="match status" value="1"/>
</dbReference>
<evidence type="ECO:0000313" key="2">
    <source>
        <dbReference type="EMBL" id="RFS46733.1"/>
    </source>
</evidence>
<dbReference type="GO" id="GO:0003677">
    <property type="term" value="F:DNA binding"/>
    <property type="evidence" value="ECO:0007669"/>
    <property type="project" value="InterPro"/>
</dbReference>
<gene>
    <name evidence="2" type="ORF">D0Q02_09900</name>
</gene>
<name>A0A372G172_9ACTN</name>
<feature type="domain" description="HTH cro/C1-type" evidence="1">
    <location>
        <begin position="8"/>
        <end position="61"/>
    </location>
</feature>
<proteinExistence type="predicted"/>
<evidence type="ECO:0000259" key="1">
    <source>
        <dbReference type="PROSITE" id="PS50943"/>
    </source>
</evidence>
<protein>
    <submittedName>
        <fullName evidence="2">XRE family transcriptional regulator</fullName>
    </submittedName>
</protein>
<organism evidence="2 3">
    <name type="scientific">Micromonospora craniellae</name>
    <dbReference type="NCBI Taxonomy" id="2294034"/>
    <lineage>
        <taxon>Bacteria</taxon>
        <taxon>Bacillati</taxon>
        <taxon>Actinomycetota</taxon>
        <taxon>Actinomycetes</taxon>
        <taxon>Micromonosporales</taxon>
        <taxon>Micromonosporaceae</taxon>
        <taxon>Micromonospora</taxon>
    </lineage>
</organism>
<evidence type="ECO:0000313" key="3">
    <source>
        <dbReference type="Proteomes" id="UP000262621"/>
    </source>
</evidence>
<dbReference type="InterPro" id="IPR011990">
    <property type="entry name" value="TPR-like_helical_dom_sf"/>
</dbReference>
<keyword evidence="3" id="KW-1185">Reference proteome</keyword>
<sequence>MGRFGETLKQHRLAAGLSLRALGSAARLDFSYLSQVERGVRPPTRPLAEACDDALSAAGALVRAWQRQAGETDMRRRKILGAMGALAVAPAVAPLVGLESLRHGFGVAAGHADEWDRIVEDYGYDYYRLPADQLDRQLTVDMTVLQHQLAAADGPQRAGLLRAASKLSLMVAFGMVAAGQGWAAARWWRSARELADNSGDPDSVVAGWAWDVVNGCYDGRDPNTVVQMSDQALPLLHQRASAATCGLLAGRAQALSLAGRHTEAVATVERLSDLASQLPRSVITDVESVWGWPEHRLHYTASWVFTHAGRFADATRAQSLALALYPQSQARLRAQVQLHQAVCLIREGDIPDGLRLATDLLDALPGEHRNELLLTVARQVVDAVPGSERRRPAYGDLTAIVGAKGCGPWP</sequence>
<dbReference type="AlphaFoldDB" id="A0A372G172"/>
<reference evidence="2 3" key="1">
    <citation type="submission" date="2018-08" db="EMBL/GenBank/DDBJ databases">
        <title>Verrucosispora craniellae sp. nov., isolated from a marine sponge in the South China Sea.</title>
        <authorList>
            <person name="Li L."/>
            <person name="Lin H.W."/>
        </authorList>
    </citation>
    <scope>NUCLEOTIDE SEQUENCE [LARGE SCALE GENOMIC DNA]</scope>
    <source>
        <strain evidence="2 3">LHW63014</strain>
    </source>
</reference>
<dbReference type="SUPFAM" id="SSF48452">
    <property type="entry name" value="TPR-like"/>
    <property type="match status" value="1"/>
</dbReference>
<accession>A0A372G172</accession>
<dbReference type="CDD" id="cd00093">
    <property type="entry name" value="HTH_XRE"/>
    <property type="match status" value="1"/>
</dbReference>
<dbReference type="EMBL" id="QVFU01000007">
    <property type="protein sequence ID" value="RFS46733.1"/>
    <property type="molecule type" value="Genomic_DNA"/>
</dbReference>
<dbReference type="PROSITE" id="PS50943">
    <property type="entry name" value="HTH_CROC1"/>
    <property type="match status" value="1"/>
</dbReference>
<comment type="caution">
    <text evidence="2">The sequence shown here is derived from an EMBL/GenBank/DDBJ whole genome shotgun (WGS) entry which is preliminary data.</text>
</comment>